<dbReference type="eggNOG" id="COG0270">
    <property type="taxonomic scope" value="Bacteria"/>
</dbReference>
<dbReference type="InterPro" id="IPR050390">
    <property type="entry name" value="C5-Methyltransferase"/>
</dbReference>
<dbReference type="GO" id="GO:0003886">
    <property type="term" value="F:DNA (cytosine-5-)-methyltransferase activity"/>
    <property type="evidence" value="ECO:0007669"/>
    <property type="project" value="UniProtKB-EC"/>
</dbReference>
<dbReference type="InterPro" id="IPR029063">
    <property type="entry name" value="SAM-dependent_MTases_sf"/>
</dbReference>
<keyword evidence="9" id="KW-1185">Reference proteome</keyword>
<keyword evidence="2 5" id="KW-0808">Transferase</keyword>
<evidence type="ECO:0000313" key="9">
    <source>
        <dbReference type="Proteomes" id="UP000016638"/>
    </source>
</evidence>
<gene>
    <name evidence="8" type="primary">dcm</name>
    <name evidence="8" type="ORF">HMPREF1316_0767</name>
</gene>
<dbReference type="STRING" id="1125712.HMPREF1316_0767"/>
<dbReference type="GO" id="GO:0009307">
    <property type="term" value="P:DNA restriction-modification system"/>
    <property type="evidence" value="ECO:0007669"/>
    <property type="project" value="UniProtKB-KW"/>
</dbReference>
<comment type="catalytic activity">
    <reaction evidence="7">
        <text>a 2'-deoxycytidine in DNA + S-adenosyl-L-methionine = a 5-methyl-2'-deoxycytidine in DNA + S-adenosyl-L-homocysteine + H(+)</text>
        <dbReference type="Rhea" id="RHEA:13681"/>
        <dbReference type="Rhea" id="RHEA-COMP:11369"/>
        <dbReference type="Rhea" id="RHEA-COMP:11370"/>
        <dbReference type="ChEBI" id="CHEBI:15378"/>
        <dbReference type="ChEBI" id="CHEBI:57856"/>
        <dbReference type="ChEBI" id="CHEBI:59789"/>
        <dbReference type="ChEBI" id="CHEBI:85452"/>
        <dbReference type="ChEBI" id="CHEBI:85454"/>
        <dbReference type="EC" id="2.1.1.37"/>
    </reaction>
</comment>
<dbReference type="Pfam" id="PF00145">
    <property type="entry name" value="DNA_methylase"/>
    <property type="match status" value="2"/>
</dbReference>
<dbReference type="GO" id="GO:0044027">
    <property type="term" value="P:negative regulation of gene expression via chromosomal CpG island methylation"/>
    <property type="evidence" value="ECO:0007669"/>
    <property type="project" value="TreeGrafter"/>
</dbReference>
<sequence length="395" mass="43691">MGYHYHTRGEHMFVELSYLQNSAYRLRKGVRMPNSTRLSGISLFSGAGGMDIGFTSAGIIPVFANELDEDAVQAYTSNPSYLDPSVMHPGDIYGLLEEVEGFSNVDVVYGGPPCQGFSVAGKMNPDDERSRLIWVFMDVIRRTRPKMFVMENVKALGSLSKWSDVRKRLVSEANDLGYGNSFFILNAANYGVPQARERFFFIGIRGASSDSVRSHMERSLEARLTPGKTVREALSFLPRFGMPGNCEGSTAELHLAKNPILRRSPYDGSLLFNGRGRPMRLDVVAKTLPAQMGGNHTPIIDQSLLENPLGFDWVADYHDRLLAGSTTPQEAEGNIPPTLRRLSIAEAAALQTFPADYRFSGKRNKRYRQIGNAVPCELARTVAEAAIESLVNLVD</sequence>
<accession>U2SZ83</accession>
<dbReference type="GO" id="GO:0003677">
    <property type="term" value="F:DNA binding"/>
    <property type="evidence" value="ECO:0007669"/>
    <property type="project" value="TreeGrafter"/>
</dbReference>
<proteinExistence type="inferred from homology"/>
<dbReference type="Proteomes" id="UP000016638">
    <property type="component" value="Unassembled WGS sequence"/>
</dbReference>
<name>U2SZ83_9ACTN</name>
<dbReference type="PANTHER" id="PTHR10629:SF52">
    <property type="entry name" value="DNA (CYTOSINE-5)-METHYLTRANSFERASE 1"/>
    <property type="match status" value="1"/>
</dbReference>
<dbReference type="GO" id="GO:0032259">
    <property type="term" value="P:methylation"/>
    <property type="evidence" value="ECO:0007669"/>
    <property type="project" value="UniProtKB-KW"/>
</dbReference>
<dbReference type="EC" id="2.1.1.37" evidence="7"/>
<evidence type="ECO:0000256" key="6">
    <source>
        <dbReference type="RuleBase" id="RU000416"/>
    </source>
</evidence>
<evidence type="ECO:0000256" key="5">
    <source>
        <dbReference type="PROSITE-ProRule" id="PRU01016"/>
    </source>
</evidence>
<dbReference type="AlphaFoldDB" id="U2SZ83"/>
<evidence type="ECO:0000256" key="1">
    <source>
        <dbReference type="ARBA" id="ARBA00022603"/>
    </source>
</evidence>
<dbReference type="InterPro" id="IPR001525">
    <property type="entry name" value="C5_MeTfrase"/>
</dbReference>
<organism evidence="8 9">
    <name type="scientific">Olsenella profusa F0195</name>
    <dbReference type="NCBI Taxonomy" id="1125712"/>
    <lineage>
        <taxon>Bacteria</taxon>
        <taxon>Bacillati</taxon>
        <taxon>Actinomycetota</taxon>
        <taxon>Coriobacteriia</taxon>
        <taxon>Coriobacteriales</taxon>
        <taxon>Atopobiaceae</taxon>
        <taxon>Olsenella</taxon>
    </lineage>
</organism>
<feature type="active site" evidence="5">
    <location>
        <position position="114"/>
    </location>
</feature>
<evidence type="ECO:0000256" key="4">
    <source>
        <dbReference type="ARBA" id="ARBA00022747"/>
    </source>
</evidence>
<dbReference type="Gene3D" id="3.90.120.10">
    <property type="entry name" value="DNA Methylase, subunit A, domain 2"/>
    <property type="match status" value="1"/>
</dbReference>
<protein>
    <recommendedName>
        <fullName evidence="7">Cytosine-specific methyltransferase</fullName>
        <ecNumber evidence="7">2.1.1.37</ecNumber>
    </recommendedName>
</protein>
<comment type="similarity">
    <text evidence="5 6">Belongs to the class I-like SAM-binding methyltransferase superfamily. C5-methyltransferase family.</text>
</comment>
<dbReference type="PROSITE" id="PS00094">
    <property type="entry name" value="C5_MTASE_1"/>
    <property type="match status" value="1"/>
</dbReference>
<reference evidence="8 9" key="1">
    <citation type="submission" date="2013-08" db="EMBL/GenBank/DDBJ databases">
        <authorList>
            <person name="Durkin A.S."/>
            <person name="Haft D.R."/>
            <person name="McCorrison J."/>
            <person name="Torralba M."/>
            <person name="Gillis M."/>
            <person name="Haft D.H."/>
            <person name="Methe B."/>
            <person name="Sutton G."/>
            <person name="Nelson K.E."/>
        </authorList>
    </citation>
    <scope>NUCLEOTIDE SEQUENCE [LARGE SCALE GENOMIC DNA]</scope>
    <source>
        <strain evidence="8 9">F0195</strain>
    </source>
</reference>
<dbReference type="EMBL" id="AWEZ01000069">
    <property type="protein sequence ID" value="ERL06129.1"/>
    <property type="molecule type" value="Genomic_DNA"/>
</dbReference>
<evidence type="ECO:0000313" key="8">
    <source>
        <dbReference type="EMBL" id="ERL06129.1"/>
    </source>
</evidence>
<keyword evidence="3 5" id="KW-0949">S-adenosyl-L-methionine</keyword>
<comment type="caution">
    <text evidence="8">The sequence shown here is derived from an EMBL/GenBank/DDBJ whole genome shotgun (WGS) entry which is preliminary data.</text>
</comment>
<dbReference type="PROSITE" id="PS51679">
    <property type="entry name" value="SAM_MT_C5"/>
    <property type="match status" value="1"/>
</dbReference>
<dbReference type="NCBIfam" id="TIGR00675">
    <property type="entry name" value="dcm"/>
    <property type="match status" value="1"/>
</dbReference>
<keyword evidence="4" id="KW-0680">Restriction system</keyword>
<dbReference type="SUPFAM" id="SSF53335">
    <property type="entry name" value="S-adenosyl-L-methionine-dependent methyltransferases"/>
    <property type="match status" value="1"/>
</dbReference>
<dbReference type="InterPro" id="IPR018117">
    <property type="entry name" value="C5_DNA_meth_AS"/>
</dbReference>
<evidence type="ECO:0000256" key="3">
    <source>
        <dbReference type="ARBA" id="ARBA00022691"/>
    </source>
</evidence>
<evidence type="ECO:0000256" key="2">
    <source>
        <dbReference type="ARBA" id="ARBA00022679"/>
    </source>
</evidence>
<evidence type="ECO:0000256" key="7">
    <source>
        <dbReference type="RuleBase" id="RU000417"/>
    </source>
</evidence>
<dbReference type="PRINTS" id="PR00105">
    <property type="entry name" value="C5METTRFRASE"/>
</dbReference>
<keyword evidence="1 5" id="KW-0489">Methyltransferase</keyword>
<dbReference type="Gene3D" id="3.40.50.150">
    <property type="entry name" value="Vaccinia Virus protein VP39"/>
    <property type="match status" value="1"/>
</dbReference>
<dbReference type="PANTHER" id="PTHR10629">
    <property type="entry name" value="CYTOSINE-SPECIFIC METHYLTRANSFERASE"/>
    <property type="match status" value="1"/>
</dbReference>